<proteinExistence type="inferred from homology"/>
<dbReference type="InterPro" id="IPR044532">
    <property type="entry name" value="BRX-like"/>
</dbReference>
<feature type="region of interest" description="Disordered" evidence="4">
    <location>
        <begin position="1"/>
        <end position="23"/>
    </location>
</feature>
<dbReference type="PANTHER" id="PTHR46058:SF3">
    <property type="entry name" value="PROTEIN BREVIS RADIX-LIKE 4"/>
    <property type="match status" value="1"/>
</dbReference>
<keyword evidence="3" id="KW-0539">Nucleus</keyword>
<evidence type="ECO:0000256" key="3">
    <source>
        <dbReference type="ARBA" id="ARBA00023242"/>
    </source>
</evidence>
<name>A0A8D7A8U1_MUSAM</name>
<evidence type="ECO:0000256" key="2">
    <source>
        <dbReference type="ARBA" id="ARBA00009057"/>
    </source>
</evidence>
<protein>
    <submittedName>
        <fullName evidence="6">(wild Malaysian banana) hypothetical protein</fullName>
    </submittedName>
</protein>
<feature type="domain" description="BRX" evidence="5">
    <location>
        <begin position="31"/>
        <end position="86"/>
    </location>
</feature>
<dbReference type="AlphaFoldDB" id="A0A8D7A8U1"/>
<sequence>MSLKAVRVQRPREPQCPREAPAVKACEEQEKEWVAEPESGVLITLVSLPDGGNNIKKIRFSQKMFDDLGAQRWWSENYDKIMELYSIGPGHSSPTPPPSDNEVSLASAESSFDVTEKTTPEESIVPLRSSGSSAASSSKVEELATTEAAVEIQDKVLEWVVEDEPGVFVTLRSTPSGSREILRIEFRRERFGEVKARVWWEENKARLWKQYA</sequence>
<comment type="similarity">
    <text evidence="2">Belongs to the BRX family.</text>
</comment>
<dbReference type="Pfam" id="PF08381">
    <property type="entry name" value="BRX"/>
    <property type="match status" value="2"/>
</dbReference>
<dbReference type="PANTHER" id="PTHR46058">
    <property type="entry name" value="PROTEIN BREVIS RADIX-LIKE 1"/>
    <property type="match status" value="1"/>
</dbReference>
<reference evidence="6" key="1">
    <citation type="submission" date="2021-03" db="EMBL/GenBank/DDBJ databases">
        <authorList>
            <consortium name="Genoscope - CEA"/>
            <person name="William W."/>
        </authorList>
    </citation>
    <scope>NUCLEOTIDE SEQUENCE</scope>
    <source>
        <strain evidence="6">Doubled-haploid Pahang</strain>
    </source>
</reference>
<evidence type="ECO:0000256" key="1">
    <source>
        <dbReference type="ARBA" id="ARBA00004123"/>
    </source>
</evidence>
<accession>A0A8D7A8U1</accession>
<feature type="region of interest" description="Disordered" evidence="4">
    <location>
        <begin position="89"/>
        <end position="139"/>
    </location>
</feature>
<gene>
    <name evidence="6" type="ORF">GSMUA_141370.1</name>
</gene>
<evidence type="ECO:0000256" key="4">
    <source>
        <dbReference type="SAM" id="MobiDB-lite"/>
    </source>
</evidence>
<organism evidence="6">
    <name type="scientific">Musa acuminata subsp. malaccensis</name>
    <name type="common">Wild banana</name>
    <name type="synonym">Musa malaccensis</name>
    <dbReference type="NCBI Taxonomy" id="214687"/>
    <lineage>
        <taxon>Eukaryota</taxon>
        <taxon>Viridiplantae</taxon>
        <taxon>Streptophyta</taxon>
        <taxon>Embryophyta</taxon>
        <taxon>Tracheophyta</taxon>
        <taxon>Spermatophyta</taxon>
        <taxon>Magnoliopsida</taxon>
        <taxon>Liliopsida</taxon>
        <taxon>Zingiberales</taxon>
        <taxon>Musaceae</taxon>
        <taxon>Musa</taxon>
    </lineage>
</organism>
<dbReference type="EMBL" id="HG996469">
    <property type="protein sequence ID" value="CAG1844342.1"/>
    <property type="molecule type" value="Genomic_DNA"/>
</dbReference>
<feature type="compositionally biased region" description="Polar residues" evidence="4">
    <location>
        <begin position="101"/>
        <end position="113"/>
    </location>
</feature>
<comment type="subcellular location">
    <subcellularLocation>
        <location evidence="1">Nucleus</location>
    </subcellularLocation>
</comment>
<dbReference type="InterPro" id="IPR013591">
    <property type="entry name" value="Brevis_radix_dom"/>
</dbReference>
<feature type="compositionally biased region" description="Low complexity" evidence="4">
    <location>
        <begin position="129"/>
        <end position="139"/>
    </location>
</feature>
<dbReference type="GO" id="GO:0005634">
    <property type="term" value="C:nucleus"/>
    <property type="evidence" value="ECO:0007669"/>
    <property type="project" value="UniProtKB-SubCell"/>
</dbReference>
<evidence type="ECO:0000259" key="5">
    <source>
        <dbReference type="PROSITE" id="PS51514"/>
    </source>
</evidence>
<dbReference type="PROSITE" id="PS51514">
    <property type="entry name" value="BRX"/>
    <property type="match status" value="2"/>
</dbReference>
<feature type="domain" description="BRX" evidence="5">
    <location>
        <begin position="157"/>
        <end position="212"/>
    </location>
</feature>
<evidence type="ECO:0000313" key="6">
    <source>
        <dbReference type="EMBL" id="CAG1844342.1"/>
    </source>
</evidence>